<sequence>RVVITVASPTKSSSPISLLAIFLGLPGPLCLFPNVFSLSAVLLVAAPLCCRLTCLSGFIINNENKSLRSTTPNEVKKPRISDSREGCFKALAEFLFQT</sequence>
<keyword evidence="3" id="KW-1185">Reference proteome</keyword>
<organism evidence="2 3">
    <name type="scientific">Brachionus plicatilis</name>
    <name type="common">Marine rotifer</name>
    <name type="synonym">Brachionus muelleri</name>
    <dbReference type="NCBI Taxonomy" id="10195"/>
    <lineage>
        <taxon>Eukaryota</taxon>
        <taxon>Metazoa</taxon>
        <taxon>Spiralia</taxon>
        <taxon>Gnathifera</taxon>
        <taxon>Rotifera</taxon>
        <taxon>Eurotatoria</taxon>
        <taxon>Monogononta</taxon>
        <taxon>Pseudotrocha</taxon>
        <taxon>Ploima</taxon>
        <taxon>Brachionidae</taxon>
        <taxon>Brachionus</taxon>
    </lineage>
</organism>
<evidence type="ECO:0000313" key="3">
    <source>
        <dbReference type="Proteomes" id="UP000276133"/>
    </source>
</evidence>
<comment type="caution">
    <text evidence="2">The sequence shown here is derived from an EMBL/GenBank/DDBJ whole genome shotgun (WGS) entry which is preliminary data.</text>
</comment>
<dbReference type="AlphaFoldDB" id="A0A3M7RZD8"/>
<feature type="non-terminal residue" evidence="2">
    <location>
        <position position="1"/>
    </location>
</feature>
<dbReference type="EMBL" id="REGN01002341">
    <property type="protein sequence ID" value="RNA28790.1"/>
    <property type="molecule type" value="Genomic_DNA"/>
</dbReference>
<proteinExistence type="predicted"/>
<keyword evidence="1" id="KW-0812">Transmembrane</keyword>
<reference evidence="2 3" key="1">
    <citation type="journal article" date="2018" name="Sci. Rep.">
        <title>Genomic signatures of local adaptation to the degree of environmental predictability in rotifers.</title>
        <authorList>
            <person name="Franch-Gras L."/>
            <person name="Hahn C."/>
            <person name="Garcia-Roger E.M."/>
            <person name="Carmona M.J."/>
            <person name="Serra M."/>
            <person name="Gomez A."/>
        </authorList>
    </citation>
    <scope>NUCLEOTIDE SEQUENCE [LARGE SCALE GENOMIC DNA]</scope>
    <source>
        <strain evidence="2">HYR1</strain>
    </source>
</reference>
<keyword evidence="1" id="KW-1133">Transmembrane helix</keyword>
<accession>A0A3M7RZD8</accession>
<feature type="transmembrane region" description="Helical" evidence="1">
    <location>
        <begin position="12"/>
        <end position="29"/>
    </location>
</feature>
<gene>
    <name evidence="2" type="ORF">BpHYR1_007331</name>
</gene>
<dbReference type="Proteomes" id="UP000276133">
    <property type="component" value="Unassembled WGS sequence"/>
</dbReference>
<feature type="transmembrane region" description="Helical" evidence="1">
    <location>
        <begin position="35"/>
        <end position="60"/>
    </location>
</feature>
<evidence type="ECO:0000256" key="1">
    <source>
        <dbReference type="SAM" id="Phobius"/>
    </source>
</evidence>
<protein>
    <submittedName>
        <fullName evidence="2">Uncharacterized protein</fullName>
    </submittedName>
</protein>
<evidence type="ECO:0000313" key="2">
    <source>
        <dbReference type="EMBL" id="RNA28790.1"/>
    </source>
</evidence>
<keyword evidence="1" id="KW-0472">Membrane</keyword>
<name>A0A3M7RZD8_BRAPC</name>